<dbReference type="PANTHER" id="PTHR44757">
    <property type="entry name" value="DIGUANYLATE CYCLASE DGCP"/>
    <property type="match status" value="1"/>
</dbReference>
<dbReference type="SUPFAM" id="SSF53822">
    <property type="entry name" value="Periplasmic binding protein-like I"/>
    <property type="match status" value="1"/>
</dbReference>
<dbReference type="Pfam" id="PF00563">
    <property type="entry name" value="EAL"/>
    <property type="match status" value="1"/>
</dbReference>
<evidence type="ECO:0000256" key="3">
    <source>
        <dbReference type="ARBA" id="ARBA00023163"/>
    </source>
</evidence>
<organism evidence="6 7">
    <name type="scientific">Demequina lutea</name>
    <dbReference type="NCBI Taxonomy" id="431489"/>
    <lineage>
        <taxon>Bacteria</taxon>
        <taxon>Bacillati</taxon>
        <taxon>Actinomycetota</taxon>
        <taxon>Actinomycetes</taxon>
        <taxon>Micrococcales</taxon>
        <taxon>Demequinaceae</taxon>
        <taxon>Demequina</taxon>
    </lineage>
</organism>
<dbReference type="Pfam" id="PF13377">
    <property type="entry name" value="Peripla_BP_3"/>
    <property type="match status" value="1"/>
</dbReference>
<dbReference type="InterPro" id="IPR046335">
    <property type="entry name" value="LacI/GalR-like_sensor"/>
</dbReference>
<evidence type="ECO:0000313" key="7">
    <source>
        <dbReference type="Proteomes" id="UP000547973"/>
    </source>
</evidence>
<evidence type="ECO:0000256" key="1">
    <source>
        <dbReference type="ARBA" id="ARBA00023015"/>
    </source>
</evidence>
<keyword evidence="7" id="KW-1185">Reference proteome</keyword>
<dbReference type="InterPro" id="IPR001633">
    <property type="entry name" value="EAL_dom"/>
</dbReference>
<dbReference type="InterPro" id="IPR000160">
    <property type="entry name" value="GGDEF_dom"/>
</dbReference>
<feature type="domain" description="EAL" evidence="4">
    <location>
        <begin position="741"/>
        <end position="992"/>
    </location>
</feature>
<keyword evidence="1" id="KW-0805">Transcription regulation</keyword>
<dbReference type="NCBIfam" id="TIGR00254">
    <property type="entry name" value="GGDEF"/>
    <property type="match status" value="1"/>
</dbReference>
<dbReference type="CDD" id="cd01949">
    <property type="entry name" value="GGDEF"/>
    <property type="match status" value="1"/>
</dbReference>
<proteinExistence type="predicted"/>
<dbReference type="SUPFAM" id="SSF141868">
    <property type="entry name" value="EAL domain-like"/>
    <property type="match status" value="1"/>
</dbReference>
<sequence length="1001" mass="108257">MTHPLTVLVFTPSLGGNFFGDLFTGIAREVVGADGRLVFVETLQAAAPRDEAGEQGDFATRVAWSQVDGVISITTAVGAGYLQQLRAAGKPVVLVSSTQMADFNAPVARPDNRRGTIAAVEHLIEHGHTRIGFVGNLAQQDIRERFAAYRQTLAAHGLTADPALMFAAPENAETGGAVAARSLLDAPQRPTALMVATDQNAMGVIRTLTDAGLIIPRDLAIVAFDNIAAGTFSAPTLSSVNQSFDKVGALAGRLILAKMRGGAVPDITFESESAALIVRESCGCDIEAQHSESRAGDSLSVAPIERLRDELQDVLERELLTGDAVVDNRSQHAVTAIALDAVRVVEQGDNVSAAQIKALTTSLQSLTSRPDTLRRFTDAIVDHAQRAGSSTARATDGRSAVSARVAAALWKVQAAASLQQAEVTDKAIAEQYVVDAGLLDTGDSDPRDLRWLTGTRVKAGVLALWEGKPSSGQLRIVGTYDPANVQPKLVDTLLSSEHFPPEQLIVSATKGSREVCVVVPVSTKERDWGLLAVVAEIDPTTARETFQHWAELLCASLESQRLQEVVRRSALFDALTGLPNRQLFVTQLEHALALWRRSHTPFSVLFLDVDGFKLINDSLGHQMGDRVLIAVGADITRELRSVDTGARFGGDEFVILLTDTDAAGALVVAQRVQARFAEVHEFDGHEVVTRASIGIATSLIEYTSAEEVLHDADTAMYRAKTAEPGTVAFFDAPMHVSALRRTALANELDQGLRENQFELQYQPIVNLASGRTDRFEALVRWRHPERGQLLPDEFLPSMEDTGLIVQLGHWVMAEVCRQLVEWGPEVVSVSVNISDKEFWSQDLLTRVLATVGRHGLAPDRITLEITESVLMRRPELALRLMQKMHEAGLRLHIDDFGTGYSSLETLHRFPVDAFKIDRSFIRTLTSSDNSVELISALVKLGKALGIAVVAEGVETGEQLEFLQEIGCATGQGYLFMPAVAGDRVAELLGHSLHAEDSSQTL</sequence>
<evidence type="ECO:0000313" key="6">
    <source>
        <dbReference type="EMBL" id="NYI41491.1"/>
    </source>
</evidence>
<dbReference type="FunFam" id="3.30.70.270:FF:000001">
    <property type="entry name" value="Diguanylate cyclase domain protein"/>
    <property type="match status" value="1"/>
</dbReference>
<dbReference type="InterPro" id="IPR043128">
    <property type="entry name" value="Rev_trsase/Diguanyl_cyclase"/>
</dbReference>
<dbReference type="Pfam" id="PF00990">
    <property type="entry name" value="GGDEF"/>
    <property type="match status" value="1"/>
</dbReference>
<feature type="domain" description="GGDEF" evidence="5">
    <location>
        <begin position="600"/>
        <end position="732"/>
    </location>
</feature>
<dbReference type="Proteomes" id="UP000547973">
    <property type="component" value="Unassembled WGS sequence"/>
</dbReference>
<dbReference type="InterPro" id="IPR052155">
    <property type="entry name" value="Biofilm_reg_signaling"/>
</dbReference>
<name>A0A7Z0CHH6_9MICO</name>
<dbReference type="GO" id="GO:0003677">
    <property type="term" value="F:DNA binding"/>
    <property type="evidence" value="ECO:0007669"/>
    <property type="project" value="UniProtKB-KW"/>
</dbReference>
<dbReference type="PANTHER" id="PTHR44757:SF2">
    <property type="entry name" value="BIOFILM ARCHITECTURE MAINTENANCE PROTEIN MBAA"/>
    <property type="match status" value="1"/>
</dbReference>
<protein>
    <submittedName>
        <fullName evidence="6">Diguanylate cyclase (GGDEF)-like protein</fullName>
    </submittedName>
</protein>
<dbReference type="CDD" id="cd01948">
    <property type="entry name" value="EAL"/>
    <property type="match status" value="1"/>
</dbReference>
<dbReference type="RefSeq" id="WP_179397876.1">
    <property type="nucleotide sequence ID" value="NZ_JACBZO010000001.1"/>
</dbReference>
<keyword evidence="3" id="KW-0804">Transcription</keyword>
<gene>
    <name evidence="6" type="ORF">BKA03_001610</name>
</gene>
<dbReference type="Gene3D" id="3.40.50.2300">
    <property type="match status" value="2"/>
</dbReference>
<dbReference type="EMBL" id="JACBZO010000001">
    <property type="protein sequence ID" value="NYI41491.1"/>
    <property type="molecule type" value="Genomic_DNA"/>
</dbReference>
<dbReference type="SMART" id="SM00052">
    <property type="entry name" value="EAL"/>
    <property type="match status" value="1"/>
</dbReference>
<accession>A0A7Z0CHH6</accession>
<dbReference type="CDD" id="cd06267">
    <property type="entry name" value="PBP1_LacI_sugar_binding-like"/>
    <property type="match status" value="1"/>
</dbReference>
<dbReference type="Gene3D" id="3.20.20.450">
    <property type="entry name" value="EAL domain"/>
    <property type="match status" value="1"/>
</dbReference>
<dbReference type="PROSITE" id="PS50887">
    <property type="entry name" value="GGDEF"/>
    <property type="match status" value="1"/>
</dbReference>
<dbReference type="SUPFAM" id="SSF55073">
    <property type="entry name" value="Nucleotide cyclase"/>
    <property type="match status" value="1"/>
</dbReference>
<dbReference type="InterPro" id="IPR029787">
    <property type="entry name" value="Nucleotide_cyclase"/>
</dbReference>
<evidence type="ECO:0000259" key="5">
    <source>
        <dbReference type="PROSITE" id="PS50887"/>
    </source>
</evidence>
<reference evidence="6 7" key="1">
    <citation type="submission" date="2020-07" db="EMBL/GenBank/DDBJ databases">
        <title>Sequencing the genomes of 1000 actinobacteria strains.</title>
        <authorList>
            <person name="Klenk H.-P."/>
        </authorList>
    </citation>
    <scope>NUCLEOTIDE SEQUENCE [LARGE SCALE GENOMIC DNA]</scope>
    <source>
        <strain evidence="6 7">DSM 19970</strain>
    </source>
</reference>
<comment type="caution">
    <text evidence="6">The sequence shown here is derived from an EMBL/GenBank/DDBJ whole genome shotgun (WGS) entry which is preliminary data.</text>
</comment>
<evidence type="ECO:0000256" key="2">
    <source>
        <dbReference type="ARBA" id="ARBA00023125"/>
    </source>
</evidence>
<dbReference type="SMART" id="SM00267">
    <property type="entry name" value="GGDEF"/>
    <property type="match status" value="1"/>
</dbReference>
<keyword evidence="2" id="KW-0238">DNA-binding</keyword>
<dbReference type="InterPro" id="IPR035919">
    <property type="entry name" value="EAL_sf"/>
</dbReference>
<evidence type="ECO:0000259" key="4">
    <source>
        <dbReference type="PROSITE" id="PS50883"/>
    </source>
</evidence>
<dbReference type="PROSITE" id="PS50883">
    <property type="entry name" value="EAL"/>
    <property type="match status" value="1"/>
</dbReference>
<dbReference type="Gene3D" id="3.30.70.270">
    <property type="match status" value="1"/>
</dbReference>
<dbReference type="AlphaFoldDB" id="A0A7Z0CHH6"/>
<dbReference type="InterPro" id="IPR028082">
    <property type="entry name" value="Peripla_BP_I"/>
</dbReference>